<dbReference type="KEGG" id="dvn:HQ394_02815"/>
<sequence length="83" mass="8082">MTGLLGFLIIGLIAGWIAGKLIKGSGFGLLGNLLVGCGGAIAGGLLFSLIGLKGTGLIGSLVTAVVGAIVCLFIAAKLKNRSA</sequence>
<accession>A0A7H1MYF3</accession>
<keyword evidence="9" id="KW-1185">Reference proteome</keyword>
<keyword evidence="5 7" id="KW-1133">Transmembrane helix</keyword>
<evidence type="ECO:0000256" key="3">
    <source>
        <dbReference type="ARBA" id="ARBA00022475"/>
    </source>
</evidence>
<reference evidence="8 9" key="1">
    <citation type="submission" date="2020-05" db="EMBL/GenBank/DDBJ databases">
        <title>Complete closed genome sequence of Defluviicoccus vanus.</title>
        <authorList>
            <person name="Bessarab I."/>
            <person name="Arumugam K."/>
            <person name="Maszenan A.M."/>
            <person name="Seviour R.J."/>
            <person name="Williams R.B."/>
        </authorList>
    </citation>
    <scope>NUCLEOTIDE SEQUENCE [LARGE SCALE GENOMIC DNA]</scope>
    <source>
        <strain evidence="8 9">Ben 114</strain>
    </source>
</reference>
<dbReference type="RefSeq" id="WP_190261926.1">
    <property type="nucleotide sequence ID" value="NZ_CP053923.1"/>
</dbReference>
<dbReference type="InterPro" id="IPR007341">
    <property type="entry name" value="Transgly_assoc"/>
</dbReference>
<comment type="subcellular location">
    <subcellularLocation>
        <location evidence="1">Cell membrane</location>
        <topology evidence="1">Multi-pass membrane protein</topology>
    </subcellularLocation>
</comment>
<dbReference type="GO" id="GO:0005886">
    <property type="term" value="C:plasma membrane"/>
    <property type="evidence" value="ECO:0007669"/>
    <property type="project" value="UniProtKB-SubCell"/>
</dbReference>
<protein>
    <submittedName>
        <fullName evidence="8">GlsB/YeaQ/YmgE family stress response membrane protein</fullName>
    </submittedName>
</protein>
<keyword evidence="4 7" id="KW-0812">Transmembrane</keyword>
<dbReference type="AlphaFoldDB" id="A0A7H1MYF3"/>
<evidence type="ECO:0000256" key="4">
    <source>
        <dbReference type="ARBA" id="ARBA00022692"/>
    </source>
</evidence>
<dbReference type="PANTHER" id="PTHR33884:SF3">
    <property type="entry name" value="UPF0410 PROTEIN YMGE"/>
    <property type="match status" value="1"/>
</dbReference>
<feature type="transmembrane region" description="Helical" evidence="7">
    <location>
        <begin position="6"/>
        <end position="22"/>
    </location>
</feature>
<name>A0A7H1MYF3_9PROT</name>
<keyword evidence="6 7" id="KW-0472">Membrane</keyword>
<evidence type="ECO:0000256" key="6">
    <source>
        <dbReference type="ARBA" id="ARBA00023136"/>
    </source>
</evidence>
<evidence type="ECO:0000313" key="9">
    <source>
        <dbReference type="Proteomes" id="UP000516369"/>
    </source>
</evidence>
<gene>
    <name evidence="8" type="ORF">HQ394_02815</name>
</gene>
<feature type="transmembrane region" description="Helical" evidence="7">
    <location>
        <begin position="56"/>
        <end position="76"/>
    </location>
</feature>
<evidence type="ECO:0000256" key="1">
    <source>
        <dbReference type="ARBA" id="ARBA00004651"/>
    </source>
</evidence>
<evidence type="ECO:0000256" key="5">
    <source>
        <dbReference type="ARBA" id="ARBA00022989"/>
    </source>
</evidence>
<evidence type="ECO:0000313" key="8">
    <source>
        <dbReference type="EMBL" id="QNT68489.1"/>
    </source>
</evidence>
<organism evidence="8 9">
    <name type="scientific">Defluviicoccus vanus</name>
    <dbReference type="NCBI Taxonomy" id="111831"/>
    <lineage>
        <taxon>Bacteria</taxon>
        <taxon>Pseudomonadati</taxon>
        <taxon>Pseudomonadota</taxon>
        <taxon>Alphaproteobacteria</taxon>
        <taxon>Rhodospirillales</taxon>
        <taxon>Rhodospirillaceae</taxon>
        <taxon>Defluviicoccus</taxon>
    </lineage>
</organism>
<keyword evidence="3" id="KW-1003">Cell membrane</keyword>
<dbReference type="PANTHER" id="PTHR33884">
    <property type="entry name" value="UPF0410 PROTEIN YMGE"/>
    <property type="match status" value="1"/>
</dbReference>
<proteinExistence type="inferred from homology"/>
<evidence type="ECO:0000256" key="7">
    <source>
        <dbReference type="SAM" id="Phobius"/>
    </source>
</evidence>
<dbReference type="EMBL" id="CP053923">
    <property type="protein sequence ID" value="QNT68489.1"/>
    <property type="molecule type" value="Genomic_DNA"/>
</dbReference>
<evidence type="ECO:0000256" key="2">
    <source>
        <dbReference type="ARBA" id="ARBA00011006"/>
    </source>
</evidence>
<dbReference type="Pfam" id="PF04226">
    <property type="entry name" value="Transgly_assoc"/>
    <property type="match status" value="1"/>
</dbReference>
<dbReference type="Proteomes" id="UP000516369">
    <property type="component" value="Chromosome"/>
</dbReference>
<comment type="similarity">
    <text evidence="2">Belongs to the UPF0410 family.</text>
</comment>
<feature type="transmembrane region" description="Helical" evidence="7">
    <location>
        <begin position="29"/>
        <end position="50"/>
    </location>
</feature>